<evidence type="ECO:0000256" key="1">
    <source>
        <dbReference type="ARBA" id="ARBA00022679"/>
    </source>
</evidence>
<keyword evidence="3" id="KW-1185">Reference proteome</keyword>
<dbReference type="eggNOG" id="COG2226">
    <property type="taxonomic scope" value="Bacteria"/>
</dbReference>
<dbReference type="KEGG" id="rge:RGE_26950"/>
<reference evidence="2 3" key="1">
    <citation type="journal article" date="2012" name="J. Bacteriol.">
        <title>Complete genome sequence of phototrophic betaproteobacterium Rubrivivax gelatinosus IL144.</title>
        <authorList>
            <person name="Nagashima S."/>
            <person name="Kamimura A."/>
            <person name="Shimizu T."/>
            <person name="Nakamura-isaki S."/>
            <person name="Aono E."/>
            <person name="Sakamoto K."/>
            <person name="Ichikawa N."/>
            <person name="Nakazawa H."/>
            <person name="Sekine M."/>
            <person name="Yamazaki S."/>
            <person name="Fujita N."/>
            <person name="Shimada K."/>
            <person name="Hanada S."/>
            <person name="Nagashima K.V.P."/>
        </authorList>
    </citation>
    <scope>NUCLEOTIDE SEQUENCE [LARGE SCALE GENOMIC DNA]</scope>
    <source>
        <strain evidence="3">NBRC 100245 / IL144</strain>
    </source>
</reference>
<keyword evidence="2" id="KW-0489">Methyltransferase</keyword>
<name>I0HSP7_RUBGI</name>
<dbReference type="InterPro" id="IPR029063">
    <property type="entry name" value="SAM-dependent_MTases_sf"/>
</dbReference>
<gene>
    <name evidence="2" type="ordered locus">RGE_26950</name>
</gene>
<proteinExistence type="predicted"/>
<dbReference type="HOGENOM" id="CLU_094094_0_0_4"/>
<dbReference type="SUPFAM" id="SSF53335">
    <property type="entry name" value="S-adenosyl-L-methionine-dependent methyltransferases"/>
    <property type="match status" value="1"/>
</dbReference>
<sequence length="251" mass="27596">MTDSQLRDHYERKYAGERAAAAIRGIERTDSPVNREQAALKYLAGRLQGSVLELGAGDGAVAAALLAACPAITGYTLGDISAPRIEGVARRLRDPRVRTLLVDAEAVDPEGESYDALVMIALVEHLIDPLRALQRLRAVLRPGGFLYLDTPNIAKYTRRLQLLRGRFPSTASGNEGLTTYEGQPVDLHDEGHLHYFSFRSLSLLLTQRCGFSRVEVCPYACGRLLLGRTLETRLARQWPGAFSELAVMAYA</sequence>
<dbReference type="AlphaFoldDB" id="I0HSP7"/>
<dbReference type="RefSeq" id="WP_014428896.1">
    <property type="nucleotide sequence ID" value="NC_017075.1"/>
</dbReference>
<dbReference type="Gene3D" id="3.40.50.150">
    <property type="entry name" value="Vaccinia Virus protein VP39"/>
    <property type="match status" value="1"/>
</dbReference>
<organism evidence="2 3">
    <name type="scientific">Rubrivivax gelatinosus (strain NBRC 100245 / IL144)</name>
    <dbReference type="NCBI Taxonomy" id="983917"/>
    <lineage>
        <taxon>Bacteria</taxon>
        <taxon>Pseudomonadati</taxon>
        <taxon>Pseudomonadota</taxon>
        <taxon>Betaproteobacteria</taxon>
        <taxon>Burkholderiales</taxon>
        <taxon>Sphaerotilaceae</taxon>
        <taxon>Rubrivivax</taxon>
    </lineage>
</organism>
<evidence type="ECO:0000313" key="3">
    <source>
        <dbReference type="Proteomes" id="UP000007883"/>
    </source>
</evidence>
<dbReference type="EMBL" id="AP012320">
    <property type="protein sequence ID" value="BAL96034.1"/>
    <property type="molecule type" value="Genomic_DNA"/>
</dbReference>
<dbReference type="GO" id="GO:0008168">
    <property type="term" value="F:methyltransferase activity"/>
    <property type="evidence" value="ECO:0007669"/>
    <property type="project" value="UniProtKB-KW"/>
</dbReference>
<dbReference type="PANTHER" id="PTHR43861:SF3">
    <property type="entry name" value="PUTATIVE (AFU_ORTHOLOGUE AFUA_2G14390)-RELATED"/>
    <property type="match status" value="1"/>
</dbReference>
<accession>I0HSP7</accession>
<dbReference type="PANTHER" id="PTHR43861">
    <property type="entry name" value="TRANS-ACONITATE 2-METHYLTRANSFERASE-RELATED"/>
    <property type="match status" value="1"/>
</dbReference>
<dbReference type="Proteomes" id="UP000007883">
    <property type="component" value="Chromosome"/>
</dbReference>
<dbReference type="GO" id="GO:0032259">
    <property type="term" value="P:methylation"/>
    <property type="evidence" value="ECO:0007669"/>
    <property type="project" value="UniProtKB-KW"/>
</dbReference>
<keyword evidence="1 2" id="KW-0808">Transferase</keyword>
<dbReference type="CDD" id="cd02440">
    <property type="entry name" value="AdoMet_MTases"/>
    <property type="match status" value="1"/>
</dbReference>
<evidence type="ECO:0000313" key="2">
    <source>
        <dbReference type="EMBL" id="BAL96034.1"/>
    </source>
</evidence>
<protein>
    <submittedName>
        <fullName evidence="2">Methyltransferase type 12</fullName>
    </submittedName>
</protein>
<dbReference type="Pfam" id="PF13489">
    <property type="entry name" value="Methyltransf_23"/>
    <property type="match status" value="1"/>
</dbReference>
<dbReference type="STRING" id="983917.RGE_26950"/>
<dbReference type="PATRIC" id="fig|983917.3.peg.2621"/>